<sequence>MPEITWELFDKQVAECRLCPLCQHILHKVPGQGDRQSPLMFIGEGPGQTEDEEGLAFVGAAGQLLTKMLEAIQLPRDRVYICNIVKCRPPHNRVPTPEEAEACRIHLRMQTWLIRPKVIVLLGSTAARNVLDPEIRITRERGKWTERKGVWMMPTYHPSALLRDPDKKKEAWEDMKSLRNKLIELGLYQDLYSGGEKEL</sequence>
<gene>
    <name evidence="1" type="ORF">JYE49_13420</name>
</gene>
<protein>
    <submittedName>
        <fullName evidence="1">Uracil-DNA glycosylase</fullName>
    </submittedName>
</protein>
<name>A0AC61MWD6_9FIRM</name>
<reference evidence="1" key="1">
    <citation type="submission" date="2021-01" db="EMBL/GenBank/DDBJ databases">
        <title>Complete genome sequence of Clostridiales bacterium R-7.</title>
        <authorList>
            <person name="Mahoney-Kurpe S.C."/>
            <person name="Palevich N."/>
            <person name="Koike S."/>
            <person name="Moon C.D."/>
            <person name="Attwood G.T."/>
        </authorList>
    </citation>
    <scope>NUCLEOTIDE SEQUENCE</scope>
    <source>
        <strain evidence="1">R-7</strain>
    </source>
</reference>
<evidence type="ECO:0000313" key="2">
    <source>
        <dbReference type="Proteomes" id="UP000682782"/>
    </source>
</evidence>
<accession>A0AC61MWD6</accession>
<organism evidence="1 2">
    <name type="scientific">Aristaeella hokkaidonensis</name>
    <dbReference type="NCBI Taxonomy" id="3046382"/>
    <lineage>
        <taxon>Bacteria</taxon>
        <taxon>Bacillati</taxon>
        <taxon>Bacillota</taxon>
        <taxon>Clostridia</taxon>
        <taxon>Eubacteriales</taxon>
        <taxon>Aristaeellaceae</taxon>
        <taxon>Aristaeella</taxon>
    </lineage>
</organism>
<dbReference type="EMBL" id="CP068393">
    <property type="protein sequence ID" value="QUC66827.1"/>
    <property type="molecule type" value="Genomic_DNA"/>
</dbReference>
<keyword evidence="2" id="KW-1185">Reference proteome</keyword>
<dbReference type="Proteomes" id="UP000682782">
    <property type="component" value="Chromosome"/>
</dbReference>
<proteinExistence type="predicted"/>
<evidence type="ECO:0000313" key="1">
    <source>
        <dbReference type="EMBL" id="QUC66827.1"/>
    </source>
</evidence>